<proteinExistence type="predicted"/>
<dbReference type="RefSeq" id="WP_283432378.1">
    <property type="nucleotide sequence ID" value="NZ_CAWLDM010000001.1"/>
</dbReference>
<keyword evidence="2" id="KW-1185">Reference proteome</keyword>
<evidence type="ECO:0000313" key="1">
    <source>
        <dbReference type="EMBL" id="SMP54022.1"/>
    </source>
</evidence>
<dbReference type="EMBL" id="FXUG01000004">
    <property type="protein sequence ID" value="SMP54022.1"/>
    <property type="molecule type" value="Genomic_DNA"/>
</dbReference>
<accession>A0ABY1Q0N9</accession>
<name>A0ABY1Q0N9_9BACT</name>
<sequence length="164" mass="18316">MTAFRNSMLVFAFVCVACIPCLTGSSSFRLVGEELPLPAPKLASAEESGLDTIELRREVKYLKERRRKYLRTLGEGHPTILDLNDRIGEIEASLGDAPDPADLLTGLTDNEIENLDSEELRKMTGVLIRRVLALENQVDGLRRSVRNLKARPTPFFQGTYSQLP</sequence>
<evidence type="ECO:0008006" key="3">
    <source>
        <dbReference type="Google" id="ProtNLM"/>
    </source>
</evidence>
<evidence type="ECO:0000313" key="2">
    <source>
        <dbReference type="Proteomes" id="UP001158067"/>
    </source>
</evidence>
<protein>
    <recommendedName>
        <fullName evidence="3">Secreted protein</fullName>
    </recommendedName>
</protein>
<reference evidence="1 2" key="1">
    <citation type="submission" date="2017-05" db="EMBL/GenBank/DDBJ databases">
        <authorList>
            <person name="Varghese N."/>
            <person name="Submissions S."/>
        </authorList>
    </citation>
    <scope>NUCLEOTIDE SEQUENCE [LARGE SCALE GENOMIC DNA]</scope>
    <source>
        <strain evidence="1 2">DSM 25457</strain>
    </source>
</reference>
<comment type="caution">
    <text evidence="1">The sequence shown here is derived from an EMBL/GenBank/DDBJ whole genome shotgun (WGS) entry which is preliminary data.</text>
</comment>
<gene>
    <name evidence="1" type="ORF">SAMN06265222_104193</name>
</gene>
<organism evidence="1 2">
    <name type="scientific">Neorhodopirellula lusitana</name>
    <dbReference type="NCBI Taxonomy" id="445327"/>
    <lineage>
        <taxon>Bacteria</taxon>
        <taxon>Pseudomonadati</taxon>
        <taxon>Planctomycetota</taxon>
        <taxon>Planctomycetia</taxon>
        <taxon>Pirellulales</taxon>
        <taxon>Pirellulaceae</taxon>
        <taxon>Neorhodopirellula</taxon>
    </lineage>
</organism>
<dbReference type="Proteomes" id="UP001158067">
    <property type="component" value="Unassembled WGS sequence"/>
</dbReference>